<name>A0A177C783_9PLEO</name>
<dbReference type="AlphaFoldDB" id="A0A177C783"/>
<organism evidence="1 2">
    <name type="scientific">Paraphaeosphaeria sporulosa</name>
    <dbReference type="NCBI Taxonomy" id="1460663"/>
    <lineage>
        <taxon>Eukaryota</taxon>
        <taxon>Fungi</taxon>
        <taxon>Dikarya</taxon>
        <taxon>Ascomycota</taxon>
        <taxon>Pezizomycotina</taxon>
        <taxon>Dothideomycetes</taxon>
        <taxon>Pleosporomycetidae</taxon>
        <taxon>Pleosporales</taxon>
        <taxon>Massarineae</taxon>
        <taxon>Didymosphaeriaceae</taxon>
        <taxon>Paraphaeosphaeria</taxon>
    </lineage>
</organism>
<keyword evidence="2" id="KW-1185">Reference proteome</keyword>
<evidence type="ECO:0000313" key="2">
    <source>
        <dbReference type="Proteomes" id="UP000077069"/>
    </source>
</evidence>
<dbReference type="RefSeq" id="XP_018032972.1">
    <property type="nucleotide sequence ID" value="XM_018187842.1"/>
</dbReference>
<evidence type="ECO:0000313" key="1">
    <source>
        <dbReference type="EMBL" id="OAG02607.1"/>
    </source>
</evidence>
<sequence>MIGCNVATSRPSQQTHRPDILDDSIAQCTIKQKVPNARAHSYDINSRVLQNRNTYNSHGGKGLFVWKEFSAVYISGVDFYTFSLVHVIEGLWFSFSVFNNYFD</sequence>
<dbReference type="GeneID" id="28771328"/>
<accession>A0A177C783</accession>
<proteinExistence type="predicted"/>
<protein>
    <submittedName>
        <fullName evidence="1">Uncharacterized protein</fullName>
    </submittedName>
</protein>
<dbReference type="InParanoid" id="A0A177C783"/>
<dbReference type="EMBL" id="KV441555">
    <property type="protein sequence ID" value="OAG02607.1"/>
    <property type="molecule type" value="Genomic_DNA"/>
</dbReference>
<reference evidence="1 2" key="1">
    <citation type="submission" date="2016-05" db="EMBL/GenBank/DDBJ databases">
        <title>Comparative analysis of secretome profiles of manganese(II)-oxidizing ascomycete fungi.</title>
        <authorList>
            <consortium name="DOE Joint Genome Institute"/>
            <person name="Zeiner C.A."/>
            <person name="Purvine S.O."/>
            <person name="Zink E.M."/>
            <person name="Wu S."/>
            <person name="Pasa-Tolic L."/>
            <person name="Chaput D.L."/>
            <person name="Haridas S."/>
            <person name="Grigoriev I.V."/>
            <person name="Santelli C.M."/>
            <person name="Hansel C.M."/>
        </authorList>
    </citation>
    <scope>NUCLEOTIDE SEQUENCE [LARGE SCALE GENOMIC DNA]</scope>
    <source>
        <strain evidence="1 2">AP3s5-JAC2a</strain>
    </source>
</reference>
<gene>
    <name evidence="1" type="ORF">CC84DRAFT_899940</name>
</gene>
<dbReference type="Proteomes" id="UP000077069">
    <property type="component" value="Unassembled WGS sequence"/>
</dbReference>